<evidence type="ECO:0000313" key="9">
    <source>
        <dbReference type="Proteomes" id="UP001140094"/>
    </source>
</evidence>
<evidence type="ECO:0000256" key="3">
    <source>
        <dbReference type="ARBA" id="ARBA00012787"/>
    </source>
</evidence>
<comment type="similarity">
    <text evidence="2">Belongs to the pseudouridine synthase TruB family.</text>
</comment>
<dbReference type="Pfam" id="PF16198">
    <property type="entry name" value="TruB_C_2"/>
    <property type="match status" value="1"/>
</dbReference>
<dbReference type="GO" id="GO:0160148">
    <property type="term" value="F:tRNA pseudouridine(55) synthase activity"/>
    <property type="evidence" value="ECO:0007669"/>
    <property type="project" value="UniProtKB-EC"/>
</dbReference>
<evidence type="ECO:0000256" key="1">
    <source>
        <dbReference type="ARBA" id="ARBA00001166"/>
    </source>
</evidence>
<dbReference type="PANTHER" id="PTHR13767">
    <property type="entry name" value="TRNA-PSEUDOURIDINE SYNTHASE"/>
    <property type="match status" value="1"/>
</dbReference>
<dbReference type="Pfam" id="PF01509">
    <property type="entry name" value="TruB_N"/>
    <property type="match status" value="1"/>
</dbReference>
<dbReference type="GO" id="GO:1990481">
    <property type="term" value="P:mRNA pseudouridine synthesis"/>
    <property type="evidence" value="ECO:0007669"/>
    <property type="project" value="TreeGrafter"/>
</dbReference>
<dbReference type="PANTHER" id="PTHR13767:SF2">
    <property type="entry name" value="PSEUDOURIDYLATE SYNTHASE TRUB1"/>
    <property type="match status" value="1"/>
</dbReference>
<proteinExistence type="inferred from homology"/>
<evidence type="ECO:0000259" key="6">
    <source>
        <dbReference type="Pfam" id="PF01509"/>
    </source>
</evidence>
<evidence type="ECO:0000256" key="2">
    <source>
        <dbReference type="ARBA" id="ARBA00008999"/>
    </source>
</evidence>
<gene>
    <name evidence="8" type="primary">PUS4</name>
    <name evidence="8" type="ORF">H4R20_000333</name>
</gene>
<dbReference type="SUPFAM" id="SSF55120">
    <property type="entry name" value="Pseudouridine synthase"/>
    <property type="match status" value="1"/>
</dbReference>
<dbReference type="HAMAP" id="MF_01080">
    <property type="entry name" value="TruB_bact"/>
    <property type="match status" value="1"/>
</dbReference>
<reference evidence="8" key="1">
    <citation type="submission" date="2022-07" db="EMBL/GenBank/DDBJ databases">
        <title>Phylogenomic reconstructions and comparative analyses of Kickxellomycotina fungi.</title>
        <authorList>
            <person name="Reynolds N.K."/>
            <person name="Stajich J.E."/>
            <person name="Barry K."/>
            <person name="Grigoriev I.V."/>
            <person name="Crous P."/>
            <person name="Smith M.E."/>
        </authorList>
    </citation>
    <scope>NUCLEOTIDE SEQUENCE</scope>
    <source>
        <strain evidence="8">NRRL 1565</strain>
    </source>
</reference>
<keyword evidence="9" id="KW-1185">Reference proteome</keyword>
<comment type="catalytic activity">
    <reaction evidence="1">
        <text>a uridine in mRNA = a pseudouridine in mRNA</text>
        <dbReference type="Rhea" id="RHEA:56644"/>
        <dbReference type="Rhea" id="RHEA-COMP:14658"/>
        <dbReference type="Rhea" id="RHEA-COMP:14659"/>
        <dbReference type="ChEBI" id="CHEBI:65314"/>
        <dbReference type="ChEBI" id="CHEBI:65315"/>
    </reaction>
</comment>
<comment type="caution">
    <text evidence="8">The sequence shown here is derived from an EMBL/GenBank/DDBJ whole genome shotgun (WGS) entry which is preliminary data.</text>
</comment>
<evidence type="ECO:0000256" key="4">
    <source>
        <dbReference type="ARBA" id="ARBA00022694"/>
    </source>
</evidence>
<dbReference type="InterPro" id="IPR014780">
    <property type="entry name" value="tRNA_psdUridine_synth_TruB"/>
</dbReference>
<name>A0A9W8HZD5_9FUNG</name>
<dbReference type="Proteomes" id="UP001140094">
    <property type="component" value="Unassembled WGS sequence"/>
</dbReference>
<dbReference type="InterPro" id="IPR020103">
    <property type="entry name" value="PsdUridine_synth_cat_dom_sf"/>
</dbReference>
<evidence type="ECO:0000256" key="5">
    <source>
        <dbReference type="ARBA" id="ARBA00023235"/>
    </source>
</evidence>
<dbReference type="OrthoDB" id="9995526at2759"/>
<dbReference type="InterPro" id="IPR002501">
    <property type="entry name" value="PsdUridine_synth_N"/>
</dbReference>
<dbReference type="GO" id="GO:0005634">
    <property type="term" value="C:nucleus"/>
    <property type="evidence" value="ECO:0007669"/>
    <property type="project" value="TreeGrafter"/>
</dbReference>
<feature type="domain" description="Pseudouridine synthase II N-terminal" evidence="6">
    <location>
        <begin position="83"/>
        <end position="217"/>
    </location>
</feature>
<evidence type="ECO:0000313" key="8">
    <source>
        <dbReference type="EMBL" id="KAJ2809154.1"/>
    </source>
</evidence>
<organism evidence="8 9">
    <name type="scientific">Coemansia guatemalensis</name>
    <dbReference type="NCBI Taxonomy" id="2761395"/>
    <lineage>
        <taxon>Eukaryota</taxon>
        <taxon>Fungi</taxon>
        <taxon>Fungi incertae sedis</taxon>
        <taxon>Zoopagomycota</taxon>
        <taxon>Kickxellomycotina</taxon>
        <taxon>Kickxellomycetes</taxon>
        <taxon>Kickxellales</taxon>
        <taxon>Kickxellaceae</taxon>
        <taxon>Coemansia</taxon>
    </lineage>
</organism>
<protein>
    <recommendedName>
        <fullName evidence="3">tRNA pseudouridine(55) synthase</fullName>
        <ecNumber evidence="3">5.4.99.25</ecNumber>
    </recommendedName>
</protein>
<dbReference type="EMBL" id="JANBUO010000009">
    <property type="protein sequence ID" value="KAJ2809154.1"/>
    <property type="molecule type" value="Genomic_DNA"/>
</dbReference>
<keyword evidence="5 8" id="KW-0413">Isomerase</keyword>
<evidence type="ECO:0000259" key="7">
    <source>
        <dbReference type="Pfam" id="PF16198"/>
    </source>
</evidence>
<dbReference type="GO" id="GO:0006400">
    <property type="term" value="P:tRNA modification"/>
    <property type="evidence" value="ECO:0007669"/>
    <property type="project" value="TreeGrafter"/>
</dbReference>
<dbReference type="EC" id="5.4.99.25" evidence="3"/>
<dbReference type="Gene3D" id="3.30.2350.10">
    <property type="entry name" value="Pseudouridine synthase"/>
    <property type="match status" value="1"/>
</dbReference>
<accession>A0A9W8HZD5</accession>
<dbReference type="AlphaFoldDB" id="A0A9W8HZD5"/>
<keyword evidence="4" id="KW-0819">tRNA processing</keyword>
<sequence>MLKAAAAEVAAKQATSRLISAALSMNGVFAVNKPPGISCTGLLDYFKRNIGRGAAAVPFEKHYEQEKELRASGNKIRRRRYSLNLRVGHGGTLDVEAAGVLIVGVNKGCKLLGEYLNCGKSYLASARLGVATESCDAEGIITKIANPDSVTGEMLNAVIPKFVGSIEQMPPVYSAIKVDGKRLYDYARGGHEIPPGIKKRQVSVSSIKMLFFDNPHTQEQLGRRVILPVEYSDYFDHNRYRWTGDAGTMKVGNLMIPFANNPDLPFFQLLVQSGSGVYIRSLIDDMGAEIGCGATMTSLLRTSQGPLRLDHDTINVEDLAYVDRVIGAIRHTDNIIQHNIGRQQAKV</sequence>
<dbReference type="GO" id="GO:0003723">
    <property type="term" value="F:RNA binding"/>
    <property type="evidence" value="ECO:0007669"/>
    <property type="project" value="InterPro"/>
</dbReference>
<feature type="domain" description="tRNA pseudouridylate synthase B C-terminal" evidence="7">
    <location>
        <begin position="280"/>
        <end position="320"/>
    </location>
</feature>
<dbReference type="InterPro" id="IPR032819">
    <property type="entry name" value="TruB_C"/>
</dbReference>